<proteinExistence type="predicted"/>
<name>A0ABS5KUQ2_9ACTN</name>
<dbReference type="EMBL" id="JAAFYZ010000082">
    <property type="protein sequence ID" value="MBS2549778.1"/>
    <property type="molecule type" value="Genomic_DNA"/>
</dbReference>
<evidence type="ECO:0000256" key="1">
    <source>
        <dbReference type="SAM" id="MobiDB-lite"/>
    </source>
</evidence>
<dbReference type="Pfam" id="PF13279">
    <property type="entry name" value="4HBT_2"/>
    <property type="match status" value="1"/>
</dbReference>
<feature type="region of interest" description="Disordered" evidence="1">
    <location>
        <begin position="1"/>
        <end position="41"/>
    </location>
</feature>
<gene>
    <name evidence="2" type="ORF">KGQ19_23210</name>
</gene>
<sequence length="178" mass="19766">MTGTAETSRTTGTTGTPTSAPTASASRKAPSPPPAPQGPGRRHVYLCPLRWSDMDAYQHVNNVVYLRYLEEARVDWMFRRASEAGVEGFATFGTVVAKHEIEYKRPLVYRPEPVRVEVWVTAIATAKFTVAYEVRDDEQVYAIASSVLVPFDIAGGYPRRLSPMEKDYLGEYYTPAAA</sequence>
<feature type="compositionally biased region" description="Low complexity" evidence="1">
    <location>
        <begin position="1"/>
        <end position="29"/>
    </location>
</feature>
<organism evidence="2 3">
    <name type="scientific">Catenulispora pinistramenti</name>
    <dbReference type="NCBI Taxonomy" id="2705254"/>
    <lineage>
        <taxon>Bacteria</taxon>
        <taxon>Bacillati</taxon>
        <taxon>Actinomycetota</taxon>
        <taxon>Actinomycetes</taxon>
        <taxon>Catenulisporales</taxon>
        <taxon>Catenulisporaceae</taxon>
        <taxon>Catenulispora</taxon>
    </lineage>
</organism>
<dbReference type="PANTHER" id="PTHR31793:SF24">
    <property type="entry name" value="LONG-CHAIN ACYL-COA THIOESTERASE FADM"/>
    <property type="match status" value="1"/>
</dbReference>
<protein>
    <submittedName>
        <fullName evidence="2">Acyl-CoA thioesterase</fullName>
    </submittedName>
</protein>
<dbReference type="PANTHER" id="PTHR31793">
    <property type="entry name" value="4-HYDROXYBENZOYL-COA THIOESTERASE FAMILY MEMBER"/>
    <property type="match status" value="1"/>
</dbReference>
<dbReference type="Proteomes" id="UP000730482">
    <property type="component" value="Unassembled WGS sequence"/>
</dbReference>
<evidence type="ECO:0000313" key="2">
    <source>
        <dbReference type="EMBL" id="MBS2549778.1"/>
    </source>
</evidence>
<keyword evidence="3" id="KW-1185">Reference proteome</keyword>
<evidence type="ECO:0000313" key="3">
    <source>
        <dbReference type="Proteomes" id="UP000730482"/>
    </source>
</evidence>
<reference evidence="2 3" key="1">
    <citation type="submission" date="2020-02" db="EMBL/GenBank/DDBJ databases">
        <title>Acidophilic actinobacteria isolated from forest soil.</title>
        <authorList>
            <person name="Golinska P."/>
        </authorList>
    </citation>
    <scope>NUCLEOTIDE SEQUENCE [LARGE SCALE GENOMIC DNA]</scope>
    <source>
        <strain evidence="2 3">NL8</strain>
    </source>
</reference>
<dbReference type="Gene3D" id="3.10.129.10">
    <property type="entry name" value="Hotdog Thioesterase"/>
    <property type="match status" value="1"/>
</dbReference>
<comment type="caution">
    <text evidence="2">The sequence shown here is derived from an EMBL/GenBank/DDBJ whole genome shotgun (WGS) entry which is preliminary data.</text>
</comment>
<dbReference type="SUPFAM" id="SSF54637">
    <property type="entry name" value="Thioesterase/thiol ester dehydrase-isomerase"/>
    <property type="match status" value="1"/>
</dbReference>
<dbReference type="InterPro" id="IPR029069">
    <property type="entry name" value="HotDog_dom_sf"/>
</dbReference>
<dbReference type="CDD" id="cd00586">
    <property type="entry name" value="4HBT"/>
    <property type="match status" value="1"/>
</dbReference>
<accession>A0ABS5KUQ2</accession>
<dbReference type="InterPro" id="IPR050563">
    <property type="entry name" value="4-hydroxybenzoyl-CoA_TE"/>
</dbReference>